<feature type="region of interest" description="Disordered" evidence="1">
    <location>
        <begin position="102"/>
        <end position="138"/>
    </location>
</feature>
<accession>A0A9Q1G484</accession>
<reference evidence="2" key="1">
    <citation type="journal article" date="2023" name="Science">
        <title>Genome structures resolve the early diversification of teleost fishes.</title>
        <authorList>
            <person name="Parey E."/>
            <person name="Louis A."/>
            <person name="Montfort J."/>
            <person name="Bouchez O."/>
            <person name="Roques C."/>
            <person name="Iampietro C."/>
            <person name="Lluch J."/>
            <person name="Castinel A."/>
            <person name="Donnadieu C."/>
            <person name="Desvignes T."/>
            <person name="Floi Bucao C."/>
            <person name="Jouanno E."/>
            <person name="Wen M."/>
            <person name="Mejri S."/>
            <person name="Dirks R."/>
            <person name="Jansen H."/>
            <person name="Henkel C."/>
            <person name="Chen W.J."/>
            <person name="Zahm M."/>
            <person name="Cabau C."/>
            <person name="Klopp C."/>
            <person name="Thompson A.W."/>
            <person name="Robinson-Rechavi M."/>
            <person name="Braasch I."/>
            <person name="Lecointre G."/>
            <person name="Bobe J."/>
            <person name="Postlethwait J.H."/>
            <person name="Berthelot C."/>
            <person name="Roest Crollius H."/>
            <person name="Guiguen Y."/>
        </authorList>
    </citation>
    <scope>NUCLEOTIDE SEQUENCE</scope>
    <source>
        <strain evidence="2">WJC10195</strain>
    </source>
</reference>
<organism evidence="2 3">
    <name type="scientific">Synaphobranchus kaupii</name>
    <name type="common">Kaup's arrowtooth eel</name>
    <dbReference type="NCBI Taxonomy" id="118154"/>
    <lineage>
        <taxon>Eukaryota</taxon>
        <taxon>Metazoa</taxon>
        <taxon>Chordata</taxon>
        <taxon>Craniata</taxon>
        <taxon>Vertebrata</taxon>
        <taxon>Euteleostomi</taxon>
        <taxon>Actinopterygii</taxon>
        <taxon>Neopterygii</taxon>
        <taxon>Teleostei</taxon>
        <taxon>Anguilliformes</taxon>
        <taxon>Synaphobranchidae</taxon>
        <taxon>Synaphobranchus</taxon>
    </lineage>
</organism>
<dbReference type="EMBL" id="JAINUF010000002">
    <property type="protein sequence ID" value="KAJ8374921.1"/>
    <property type="molecule type" value="Genomic_DNA"/>
</dbReference>
<sequence length="168" mass="18211">MKQSLVLPAPSDVVPSMVLQFRLLSFPGRRGHIGSVAAWGAFPVCDCSFDIVQGKFRTPLLRGERDPALDQFRKVEELVSSDLDNWLCNLYFQVKKLPRGALQRGGAQRGPGGPLPNPAAPGRRRWAGPRDRRAAAPGVPAQPLRALQVLLCVTARYGAATAAGDKCR</sequence>
<comment type="caution">
    <text evidence="2">The sequence shown here is derived from an EMBL/GenBank/DDBJ whole genome shotgun (WGS) entry which is preliminary data.</text>
</comment>
<dbReference type="Proteomes" id="UP001152622">
    <property type="component" value="Chromosome 2"/>
</dbReference>
<dbReference type="PANTHER" id="PTHR33862:SF3">
    <property type="entry name" value="OROFACIAL CLEFT 1 CANDIDATE GENE 1 PROTEIN"/>
    <property type="match status" value="1"/>
</dbReference>
<gene>
    <name evidence="2" type="ORF">SKAU_G00055010</name>
</gene>
<dbReference type="InterPro" id="IPR031390">
    <property type="entry name" value="OFCC1"/>
</dbReference>
<proteinExistence type="predicted"/>
<evidence type="ECO:0000256" key="1">
    <source>
        <dbReference type="SAM" id="MobiDB-lite"/>
    </source>
</evidence>
<name>A0A9Q1G484_SYNKA</name>
<dbReference type="AlphaFoldDB" id="A0A9Q1G484"/>
<keyword evidence="3" id="KW-1185">Reference proteome</keyword>
<evidence type="ECO:0000313" key="2">
    <source>
        <dbReference type="EMBL" id="KAJ8374921.1"/>
    </source>
</evidence>
<protein>
    <submittedName>
        <fullName evidence="2">Uncharacterized protein</fullName>
    </submittedName>
</protein>
<evidence type="ECO:0000313" key="3">
    <source>
        <dbReference type="Proteomes" id="UP001152622"/>
    </source>
</evidence>
<dbReference type="OrthoDB" id="347244at2759"/>
<dbReference type="PANTHER" id="PTHR33862">
    <property type="entry name" value="OROFACIAL CLEFT 1 CANDIDATE GENE 1 PROTEIN"/>
    <property type="match status" value="1"/>
</dbReference>